<proteinExistence type="inferred from homology"/>
<dbReference type="Proteomes" id="UP001168524">
    <property type="component" value="Unassembled WGS sequence"/>
</dbReference>
<comment type="caution">
    <text evidence="8">The sequence shown here is derived from an EMBL/GenBank/DDBJ whole genome shotgun (WGS) entry which is preliminary data.</text>
</comment>
<dbReference type="SUPFAM" id="SSF51197">
    <property type="entry name" value="Clavaminate synthase-like"/>
    <property type="match status" value="1"/>
</dbReference>
<reference evidence="8" key="1">
    <citation type="submission" date="2023-06" db="EMBL/GenBank/DDBJ databases">
        <title>Two novel species of Acinetobacter isolated from motorbike repairing workshop in Vietnam.</title>
        <authorList>
            <person name="Le N.T.T."/>
        </authorList>
    </citation>
    <scope>NUCLEOTIDE SEQUENCE</scope>
    <source>
        <strain evidence="8">VNH17</strain>
    </source>
</reference>
<comment type="similarity">
    <text evidence="2">Belongs to the TfdA dioxygenase family.</text>
</comment>
<keyword evidence="4 8" id="KW-0223">Dioxygenase</keyword>
<dbReference type="EMBL" id="JAUDZE010000002">
    <property type="protein sequence ID" value="MDN0014118.1"/>
    <property type="molecule type" value="Genomic_DNA"/>
</dbReference>
<feature type="domain" description="TauD/TfdA-like" evidence="7">
    <location>
        <begin position="20"/>
        <end position="280"/>
    </location>
</feature>
<comment type="cofactor">
    <cofactor evidence="1">
        <name>Fe(2+)</name>
        <dbReference type="ChEBI" id="CHEBI:29033"/>
    </cofactor>
</comment>
<accession>A0ABT7WN61</accession>
<evidence type="ECO:0000256" key="3">
    <source>
        <dbReference type="ARBA" id="ARBA00022723"/>
    </source>
</evidence>
<dbReference type="InterPro" id="IPR051323">
    <property type="entry name" value="AtsK-like"/>
</dbReference>
<gene>
    <name evidence="8" type="ORF">QTA56_07690</name>
</gene>
<dbReference type="Gene3D" id="3.60.130.10">
    <property type="entry name" value="Clavaminate synthase-like"/>
    <property type="match status" value="1"/>
</dbReference>
<dbReference type="InterPro" id="IPR042098">
    <property type="entry name" value="TauD-like_sf"/>
</dbReference>
<evidence type="ECO:0000256" key="5">
    <source>
        <dbReference type="ARBA" id="ARBA00023002"/>
    </source>
</evidence>
<organism evidence="8 9">
    <name type="scientific">Acinetobacter thutiue</name>
    <dbReference type="NCBI Taxonomy" id="2998078"/>
    <lineage>
        <taxon>Bacteria</taxon>
        <taxon>Pseudomonadati</taxon>
        <taxon>Pseudomonadota</taxon>
        <taxon>Gammaproteobacteria</taxon>
        <taxon>Moraxellales</taxon>
        <taxon>Moraxellaceae</taxon>
        <taxon>Acinetobacter</taxon>
    </lineage>
</organism>
<evidence type="ECO:0000256" key="4">
    <source>
        <dbReference type="ARBA" id="ARBA00022964"/>
    </source>
</evidence>
<keyword evidence="9" id="KW-1185">Reference proteome</keyword>
<keyword evidence="5" id="KW-0560">Oxidoreductase</keyword>
<dbReference type="Pfam" id="PF02668">
    <property type="entry name" value="TauD"/>
    <property type="match status" value="1"/>
</dbReference>
<name>A0ABT7WN61_9GAMM</name>
<evidence type="ECO:0000256" key="1">
    <source>
        <dbReference type="ARBA" id="ARBA00001954"/>
    </source>
</evidence>
<dbReference type="InterPro" id="IPR003819">
    <property type="entry name" value="TauD/TfdA-like"/>
</dbReference>
<dbReference type="PANTHER" id="PTHR30468:SF5">
    <property type="entry name" value="ALPHA-KETOGLUTARATE-DEPENDENT SULFATE ESTER DIOXYGENASE"/>
    <property type="match status" value="1"/>
</dbReference>
<keyword evidence="6" id="KW-0408">Iron</keyword>
<sequence length="322" mass="36084">MSQLDITSQKKPKYDYRHIQVKPVTGRIGAEISGVALSVALDQDVVSEINQALLDYKVVFFRGQQHLDDLGQEAFARLLGEPLNHPSVPIKGGTEHTLAIDSRDGRASSWHTDITFLPNYPKYTILKNVVAPDVGGDTVWANTTAAYEDLTPELKTLAESLRAVHTNVYDYANKAASAAESEGRKLFTTAVEIETEHPLVRVHPETGEKTLVLGHFFKQFSGLSNEDSRLLFTLFQNHIVRWENVVRWRWAVGDVAIWDNRATQHRAIDDYGSELRIASRVTLEGDIPVGVDGRPSKIIKNVVNQDISELRKDEGRIYKKVS</sequence>
<evidence type="ECO:0000313" key="9">
    <source>
        <dbReference type="Proteomes" id="UP001168524"/>
    </source>
</evidence>
<keyword evidence="3" id="KW-0479">Metal-binding</keyword>
<protein>
    <submittedName>
        <fullName evidence="8">TauD/TfdA family dioxygenase</fullName>
    </submittedName>
</protein>
<evidence type="ECO:0000313" key="8">
    <source>
        <dbReference type="EMBL" id="MDN0014118.1"/>
    </source>
</evidence>
<evidence type="ECO:0000256" key="2">
    <source>
        <dbReference type="ARBA" id="ARBA00005896"/>
    </source>
</evidence>
<evidence type="ECO:0000259" key="7">
    <source>
        <dbReference type="Pfam" id="PF02668"/>
    </source>
</evidence>
<dbReference type="RefSeq" id="WP_267980347.1">
    <property type="nucleotide sequence ID" value="NZ_JAPQKF010000002.1"/>
</dbReference>
<dbReference type="PANTHER" id="PTHR30468">
    <property type="entry name" value="ALPHA-KETOGLUTARATE-DEPENDENT SULFONATE DIOXYGENASE"/>
    <property type="match status" value="1"/>
</dbReference>
<dbReference type="GO" id="GO:0051213">
    <property type="term" value="F:dioxygenase activity"/>
    <property type="evidence" value="ECO:0007669"/>
    <property type="project" value="UniProtKB-KW"/>
</dbReference>
<evidence type="ECO:0000256" key="6">
    <source>
        <dbReference type="ARBA" id="ARBA00023004"/>
    </source>
</evidence>